<dbReference type="Pfam" id="PF22570">
    <property type="entry name" value="LiaF-TM"/>
    <property type="match status" value="1"/>
</dbReference>
<evidence type="ECO:0000259" key="2">
    <source>
        <dbReference type="Pfam" id="PF22570"/>
    </source>
</evidence>
<dbReference type="AlphaFoldDB" id="A0A231VG17"/>
<dbReference type="InterPro" id="IPR054331">
    <property type="entry name" value="LiaF_TM"/>
</dbReference>
<feature type="transmembrane region" description="Helical" evidence="1">
    <location>
        <begin position="37"/>
        <end position="54"/>
    </location>
</feature>
<dbReference type="EMBL" id="NKHD01000024">
    <property type="protein sequence ID" value="OXT07125.1"/>
    <property type="molecule type" value="Genomic_DNA"/>
</dbReference>
<name>A0A231VG17_THETR</name>
<dbReference type="Proteomes" id="UP000215301">
    <property type="component" value="Unassembled WGS sequence"/>
</dbReference>
<evidence type="ECO:0000256" key="1">
    <source>
        <dbReference type="SAM" id="Phobius"/>
    </source>
</evidence>
<protein>
    <recommendedName>
        <fullName evidence="2">LiaF transmembrane domain-containing protein</fullName>
    </recommendedName>
</protein>
<organism evidence="3 4">
    <name type="scientific">Thermoanaerobacterium thermosaccharolyticum</name>
    <name type="common">Clostridium thermosaccharolyticum</name>
    <dbReference type="NCBI Taxonomy" id="1517"/>
    <lineage>
        <taxon>Bacteria</taxon>
        <taxon>Bacillati</taxon>
        <taxon>Bacillota</taxon>
        <taxon>Clostridia</taxon>
        <taxon>Thermoanaerobacterales</taxon>
        <taxon>Thermoanaerobacteraceae</taxon>
        <taxon>Thermoanaerobacterium</taxon>
    </lineage>
</organism>
<proteinExistence type="predicted"/>
<gene>
    <name evidence="3" type="ORF">CE561_08895</name>
</gene>
<feature type="domain" description="LiaF transmembrane" evidence="2">
    <location>
        <begin position="5"/>
        <end position="102"/>
    </location>
</feature>
<feature type="transmembrane region" description="Helical" evidence="1">
    <location>
        <begin position="113"/>
        <end position="134"/>
    </location>
</feature>
<evidence type="ECO:0000313" key="3">
    <source>
        <dbReference type="EMBL" id="OXT07125.1"/>
    </source>
</evidence>
<accession>A0A231VG17</accession>
<feature type="transmembrane region" description="Helical" evidence="1">
    <location>
        <begin position="66"/>
        <end position="85"/>
    </location>
</feature>
<evidence type="ECO:0000313" key="4">
    <source>
        <dbReference type="Proteomes" id="UP000215301"/>
    </source>
</evidence>
<feature type="transmembrane region" description="Helical" evidence="1">
    <location>
        <begin position="91"/>
        <end position="108"/>
    </location>
</feature>
<keyword evidence="1" id="KW-0472">Membrane</keyword>
<keyword evidence="1" id="KW-0812">Transmembrane</keyword>
<sequence length="171" mass="19570">MGKKIIGIVLILLGLIYLNDNLDFLSRYGITLDMSNIWPLFILIPGIMMEVSYLKQRKNPEILIPGGMLTSMGIIFYFDIFTNWVYSEYTWPLYILSVAIGLFQLYIISRDLVLIGLVMVITAAVILSYVSILYNQFSIVWLNPNLIISIMIILLGLALVIRSRRNNSKKD</sequence>
<reference evidence="3 4" key="1">
    <citation type="submission" date="2017-06" db="EMBL/GenBank/DDBJ databases">
        <title>Isolation and characterization of a thermophilic and butanogenic Thermoanaerobacterium thermosaccharolyticum M5 capable of efficient degradation of hemicellulose.</title>
        <authorList>
            <person name="Xin F."/>
            <person name="Jiang Y."/>
        </authorList>
    </citation>
    <scope>NUCLEOTIDE SEQUENCE [LARGE SCALE GENOMIC DNA]</scope>
    <source>
        <strain evidence="3 4">M5</strain>
    </source>
</reference>
<dbReference type="RefSeq" id="WP_094045612.1">
    <property type="nucleotide sequence ID" value="NZ_NKHD01000024.1"/>
</dbReference>
<keyword evidence="1" id="KW-1133">Transmembrane helix</keyword>
<feature type="transmembrane region" description="Helical" evidence="1">
    <location>
        <begin position="140"/>
        <end position="161"/>
    </location>
</feature>
<comment type="caution">
    <text evidence="3">The sequence shown here is derived from an EMBL/GenBank/DDBJ whole genome shotgun (WGS) entry which is preliminary data.</text>
</comment>